<keyword evidence="3" id="KW-1185">Reference proteome</keyword>
<keyword evidence="1" id="KW-1133">Transmembrane helix</keyword>
<gene>
    <name evidence="2" type="ORF">J5N97_013097</name>
</gene>
<keyword evidence="1" id="KW-0472">Membrane</keyword>
<proteinExistence type="predicted"/>
<evidence type="ECO:0000256" key="1">
    <source>
        <dbReference type="SAM" id="Phobius"/>
    </source>
</evidence>
<reference evidence="2" key="2">
    <citation type="journal article" date="2022" name="Hortic Res">
        <title>The genome of Dioscorea zingiberensis sheds light on the biosynthesis, origin and evolution of the medicinally important diosgenin saponins.</title>
        <authorList>
            <person name="Li Y."/>
            <person name="Tan C."/>
            <person name="Li Z."/>
            <person name="Guo J."/>
            <person name="Li S."/>
            <person name="Chen X."/>
            <person name="Wang C."/>
            <person name="Dai X."/>
            <person name="Yang H."/>
            <person name="Song W."/>
            <person name="Hou L."/>
            <person name="Xu J."/>
            <person name="Tong Z."/>
            <person name="Xu A."/>
            <person name="Yuan X."/>
            <person name="Wang W."/>
            <person name="Yang Q."/>
            <person name="Chen L."/>
            <person name="Sun Z."/>
            <person name="Wang K."/>
            <person name="Pan B."/>
            <person name="Chen J."/>
            <person name="Bao Y."/>
            <person name="Liu F."/>
            <person name="Qi X."/>
            <person name="Gang D.R."/>
            <person name="Wen J."/>
            <person name="Li J."/>
        </authorList>
    </citation>
    <scope>NUCLEOTIDE SEQUENCE</scope>
    <source>
        <strain evidence="2">Dzin_1.0</strain>
    </source>
</reference>
<evidence type="ECO:0000313" key="2">
    <source>
        <dbReference type="EMBL" id="KAJ0977623.1"/>
    </source>
</evidence>
<keyword evidence="1" id="KW-0812">Transmembrane</keyword>
<accession>A0A9D5CQL4</accession>
<organism evidence="2 3">
    <name type="scientific">Dioscorea zingiberensis</name>
    <dbReference type="NCBI Taxonomy" id="325984"/>
    <lineage>
        <taxon>Eukaryota</taxon>
        <taxon>Viridiplantae</taxon>
        <taxon>Streptophyta</taxon>
        <taxon>Embryophyta</taxon>
        <taxon>Tracheophyta</taxon>
        <taxon>Spermatophyta</taxon>
        <taxon>Magnoliopsida</taxon>
        <taxon>Liliopsida</taxon>
        <taxon>Dioscoreales</taxon>
        <taxon>Dioscoreaceae</taxon>
        <taxon>Dioscorea</taxon>
    </lineage>
</organism>
<feature type="transmembrane region" description="Helical" evidence="1">
    <location>
        <begin position="27"/>
        <end position="44"/>
    </location>
</feature>
<reference evidence="2" key="1">
    <citation type="submission" date="2021-03" db="EMBL/GenBank/DDBJ databases">
        <authorList>
            <person name="Li Z."/>
            <person name="Yang C."/>
        </authorList>
    </citation>
    <scope>NUCLEOTIDE SEQUENCE</scope>
    <source>
        <strain evidence="2">Dzin_1.0</strain>
        <tissue evidence="2">Leaf</tissue>
    </source>
</reference>
<protein>
    <submittedName>
        <fullName evidence="2">Uncharacterized protein</fullName>
    </submittedName>
</protein>
<dbReference type="Proteomes" id="UP001085076">
    <property type="component" value="Miscellaneous, Linkage group lg03"/>
</dbReference>
<name>A0A9D5CQL4_9LILI</name>
<dbReference type="AlphaFoldDB" id="A0A9D5CQL4"/>
<comment type="caution">
    <text evidence="2">The sequence shown here is derived from an EMBL/GenBank/DDBJ whole genome shotgun (WGS) entry which is preliminary data.</text>
</comment>
<dbReference type="OrthoDB" id="1645042at2759"/>
<evidence type="ECO:0000313" key="3">
    <source>
        <dbReference type="Proteomes" id="UP001085076"/>
    </source>
</evidence>
<sequence length="114" mass="13131">MAVMGRRLLEVVNGGQKSEYEYKRKKCLAALPYFIMLLGIWFSSPGSGRIKGTESNRGALKYSWPKTVVKKWLNIRTKLDEFHLDCNTRVSVRLLRLSLFVINFSEDLLSEGLF</sequence>
<dbReference type="EMBL" id="JAGGNH010000003">
    <property type="protein sequence ID" value="KAJ0977623.1"/>
    <property type="molecule type" value="Genomic_DNA"/>
</dbReference>